<protein>
    <submittedName>
        <fullName evidence="1">Uncharacterized protein</fullName>
    </submittedName>
</protein>
<dbReference type="AlphaFoldDB" id="A0A1M6D1E0"/>
<name>A0A1M6D1E0_9ACTN</name>
<evidence type="ECO:0000313" key="1">
    <source>
        <dbReference type="EMBL" id="SHI67102.1"/>
    </source>
</evidence>
<reference evidence="1 2" key="1">
    <citation type="submission" date="2016-11" db="EMBL/GenBank/DDBJ databases">
        <authorList>
            <person name="Jaros S."/>
            <person name="Januszkiewicz K."/>
            <person name="Wedrychowicz H."/>
        </authorList>
    </citation>
    <scope>NUCLEOTIDE SEQUENCE [LARGE SCALE GENOMIC DNA]</scope>
    <source>
        <strain evidence="1 2">CGMCC 4.5723</strain>
    </source>
</reference>
<sequence>MTRRKDREPLLLRAAERPLLGTVPRAPFLREDTAGGLPA</sequence>
<dbReference type="STRING" id="758803.SAMN05421803_101891"/>
<keyword evidence="2" id="KW-1185">Reference proteome</keyword>
<proteinExistence type="predicted"/>
<organism evidence="1 2">
    <name type="scientific">Nocardiopsis flavescens</name>
    <dbReference type="NCBI Taxonomy" id="758803"/>
    <lineage>
        <taxon>Bacteria</taxon>
        <taxon>Bacillati</taxon>
        <taxon>Actinomycetota</taxon>
        <taxon>Actinomycetes</taxon>
        <taxon>Streptosporangiales</taxon>
        <taxon>Nocardiopsidaceae</taxon>
        <taxon>Nocardiopsis</taxon>
    </lineage>
</organism>
<evidence type="ECO:0000313" key="2">
    <source>
        <dbReference type="Proteomes" id="UP000184452"/>
    </source>
</evidence>
<dbReference type="EMBL" id="FQZK01000001">
    <property type="protein sequence ID" value="SHI67102.1"/>
    <property type="molecule type" value="Genomic_DNA"/>
</dbReference>
<accession>A0A1M6D1E0</accession>
<dbReference type="Proteomes" id="UP000184452">
    <property type="component" value="Unassembled WGS sequence"/>
</dbReference>
<gene>
    <name evidence="1" type="ORF">SAMN05421803_101891</name>
</gene>